<dbReference type="SUPFAM" id="SSF51735">
    <property type="entry name" value="NAD(P)-binding Rossmann-fold domains"/>
    <property type="match status" value="1"/>
</dbReference>
<dbReference type="RefSeq" id="WP_376954732.1">
    <property type="nucleotide sequence ID" value="NZ_JBHMBH010000031.1"/>
</dbReference>
<dbReference type="Pfam" id="PF13380">
    <property type="entry name" value="CoA_binding_2"/>
    <property type="match status" value="1"/>
</dbReference>
<dbReference type="SUPFAM" id="SSF52210">
    <property type="entry name" value="Succinyl-CoA synthetase domains"/>
    <property type="match status" value="2"/>
</dbReference>
<evidence type="ECO:0000313" key="5">
    <source>
        <dbReference type="EMBL" id="MFB9715534.1"/>
    </source>
</evidence>
<dbReference type="PANTHER" id="PTHR43334">
    <property type="entry name" value="ACETATE--COA LIGASE [ADP-FORMING]"/>
    <property type="match status" value="1"/>
</dbReference>
<dbReference type="Gene3D" id="3.40.50.720">
    <property type="entry name" value="NAD(P)-binding Rossmann-like Domain"/>
    <property type="match status" value="1"/>
</dbReference>
<dbReference type="Pfam" id="PF13549">
    <property type="entry name" value="ATP-grasp_5"/>
    <property type="match status" value="1"/>
</dbReference>
<dbReference type="Proteomes" id="UP001589536">
    <property type="component" value="Unassembled WGS sequence"/>
</dbReference>
<dbReference type="Gene3D" id="3.30.1490.20">
    <property type="entry name" value="ATP-grasp fold, A domain"/>
    <property type="match status" value="1"/>
</dbReference>
<keyword evidence="3" id="KW-0067">ATP-binding</keyword>
<name>A0ABV5UTM4_9MICC</name>
<evidence type="ECO:0000256" key="1">
    <source>
        <dbReference type="ARBA" id="ARBA00022598"/>
    </source>
</evidence>
<proteinExistence type="predicted"/>
<accession>A0ABV5UTM4</accession>
<keyword evidence="6" id="KW-1185">Reference proteome</keyword>
<gene>
    <name evidence="5" type="ORF">ACFFPI_15625</name>
</gene>
<evidence type="ECO:0000313" key="6">
    <source>
        <dbReference type="Proteomes" id="UP001589536"/>
    </source>
</evidence>
<evidence type="ECO:0000256" key="2">
    <source>
        <dbReference type="ARBA" id="ARBA00022741"/>
    </source>
</evidence>
<dbReference type="InterPro" id="IPR016102">
    <property type="entry name" value="Succinyl-CoA_synth-like"/>
</dbReference>
<sequence length="745" mass="77038">MRCPPLLVETALASRSETIVEFIAQARNRESAMFTEAEGKSLLSACGIDTPQGVEIAVGQELPGHLREPLVVKAISATLVHKSDAGGVRVGVTRAELEEVAAQMRESLADFGHTLDGLLVEEMVPAGHEIIAGAVRAPGLGWTVMVGLGGVLVEVFEDVAFGLAPLSNEQILDMLQELRGMKVLNGARGGVKADVPALVTLISRLAGPGGLLASLPDDVVEIDLNPVIVSDTRAVAVDARFVVGPLGTDGVVVADRKDGRVTDFSPLFQPRRIAVLGASGKRPNLANRFIRNIRAGGFEGAIVPIHPAADEIEGLPTVASLADVDEPIDYAFVALPGARVAEALGQGAGKVRFAQVVSSGFGEVEEGKELEATLVATVREAGIRLIGPNCLGTHASAGKLSFVPEAPLTPGTTAVVSQSGGLSVDILRVGAARGIDFHSVISIGNSADVDAAELVESFLRNDEVQVIGLYLESLAVARQVLDVLASAETRKPIVLLAGGRTAEGSRAATSHTGALAGNHRLWPAIARQAGMTLVDSLADFASALHALSTLDLSVHPNGREAVLFGNGGGASVLGADALDRQGVATSPLPAQVIEALEALDLPPGNGFHNPIDVPAGTLAVRSGAVAADILKTVLADSHPAVLISHLNVGIIQRNLGATHGDVTGNIIDSIAKARDESQPGTHQILVLKTDGSAGTAELITAYAQRARKMGIPVFPAFEDAALAARAVLEQSRQTHQAPRGANGRQ</sequence>
<dbReference type="SMART" id="SM00881">
    <property type="entry name" value="CoA_binding"/>
    <property type="match status" value="1"/>
</dbReference>
<dbReference type="GO" id="GO:0016874">
    <property type="term" value="F:ligase activity"/>
    <property type="evidence" value="ECO:0007669"/>
    <property type="project" value="UniProtKB-KW"/>
</dbReference>
<dbReference type="InterPro" id="IPR003781">
    <property type="entry name" value="CoA-bd"/>
</dbReference>
<dbReference type="InterPro" id="IPR051538">
    <property type="entry name" value="Acyl-CoA_Synth/Transferase"/>
</dbReference>
<dbReference type="Gene3D" id="3.40.50.261">
    <property type="entry name" value="Succinyl-CoA synthetase domains"/>
    <property type="match status" value="2"/>
</dbReference>
<dbReference type="Gene3D" id="3.30.470.20">
    <property type="entry name" value="ATP-grasp fold, B domain"/>
    <property type="match status" value="1"/>
</dbReference>
<comment type="caution">
    <text evidence="5">The sequence shown here is derived from an EMBL/GenBank/DDBJ whole genome shotgun (WGS) entry which is preliminary data.</text>
</comment>
<dbReference type="InterPro" id="IPR032875">
    <property type="entry name" value="Succ_CoA_lig_flav_dom"/>
</dbReference>
<evidence type="ECO:0000259" key="4">
    <source>
        <dbReference type="SMART" id="SM00881"/>
    </source>
</evidence>
<dbReference type="InterPro" id="IPR036291">
    <property type="entry name" value="NAD(P)-bd_dom_sf"/>
</dbReference>
<keyword evidence="2" id="KW-0547">Nucleotide-binding</keyword>
<evidence type="ECO:0000256" key="3">
    <source>
        <dbReference type="ARBA" id="ARBA00022840"/>
    </source>
</evidence>
<feature type="domain" description="CoA-binding" evidence="4">
    <location>
        <begin position="267"/>
        <end position="361"/>
    </location>
</feature>
<dbReference type="PANTHER" id="PTHR43334:SF1">
    <property type="entry name" value="3-HYDROXYPROPIONATE--COA LIGASE [ADP-FORMING]"/>
    <property type="match status" value="1"/>
</dbReference>
<keyword evidence="1 5" id="KW-0436">Ligase</keyword>
<dbReference type="SUPFAM" id="SSF56059">
    <property type="entry name" value="Glutathione synthetase ATP-binding domain-like"/>
    <property type="match status" value="1"/>
</dbReference>
<dbReference type="Pfam" id="PF13607">
    <property type="entry name" value="Succ_CoA_lig"/>
    <property type="match status" value="1"/>
</dbReference>
<organism evidence="5 6">
    <name type="scientific">Arthrobacter methylotrophus</name>
    <dbReference type="NCBI Taxonomy" id="121291"/>
    <lineage>
        <taxon>Bacteria</taxon>
        <taxon>Bacillati</taxon>
        <taxon>Actinomycetota</taxon>
        <taxon>Actinomycetes</taxon>
        <taxon>Micrococcales</taxon>
        <taxon>Micrococcaceae</taxon>
        <taxon>Arthrobacter</taxon>
    </lineage>
</organism>
<dbReference type="InterPro" id="IPR013815">
    <property type="entry name" value="ATP_grasp_subdomain_1"/>
</dbReference>
<reference evidence="5 6" key="1">
    <citation type="submission" date="2024-09" db="EMBL/GenBank/DDBJ databases">
        <authorList>
            <person name="Sun Q."/>
            <person name="Mori K."/>
        </authorList>
    </citation>
    <scope>NUCLEOTIDE SEQUENCE [LARGE SCALE GENOMIC DNA]</scope>
    <source>
        <strain evidence="5 6">JCM 13519</strain>
    </source>
</reference>
<protein>
    <submittedName>
        <fullName evidence="5">Acetate--CoA ligase family protein</fullName>
    </submittedName>
</protein>
<dbReference type="EMBL" id="JBHMBH010000031">
    <property type="protein sequence ID" value="MFB9715534.1"/>
    <property type="molecule type" value="Genomic_DNA"/>
</dbReference>